<dbReference type="GO" id="GO:0016301">
    <property type="term" value="F:kinase activity"/>
    <property type="evidence" value="ECO:0007669"/>
    <property type="project" value="UniProtKB-KW"/>
</dbReference>
<feature type="transmembrane region" description="Helical" evidence="1">
    <location>
        <begin position="35"/>
        <end position="54"/>
    </location>
</feature>
<evidence type="ECO:0000313" key="5">
    <source>
        <dbReference type="Proteomes" id="UP001379945"/>
    </source>
</evidence>
<dbReference type="Proteomes" id="UP001379945">
    <property type="component" value="Unassembled WGS sequence"/>
</dbReference>
<keyword evidence="1" id="KW-1133">Transmembrane helix</keyword>
<dbReference type="Gene3D" id="3.30.565.10">
    <property type="entry name" value="Histidine kinase-like ATPase, C-terminal domain"/>
    <property type="match status" value="1"/>
</dbReference>
<dbReference type="InterPro" id="IPR003594">
    <property type="entry name" value="HATPase_dom"/>
</dbReference>
<evidence type="ECO:0000259" key="3">
    <source>
        <dbReference type="Pfam" id="PF06580"/>
    </source>
</evidence>
<keyword evidence="1" id="KW-0472">Membrane</keyword>
<feature type="transmembrane region" description="Helical" evidence="1">
    <location>
        <begin position="123"/>
        <end position="145"/>
    </location>
</feature>
<dbReference type="InterPro" id="IPR036890">
    <property type="entry name" value="HATPase_C_sf"/>
</dbReference>
<accession>A0ABU9C645</accession>
<dbReference type="PANTHER" id="PTHR34220">
    <property type="entry name" value="SENSOR HISTIDINE KINASE YPDA"/>
    <property type="match status" value="1"/>
</dbReference>
<keyword evidence="4" id="KW-0808">Transferase</keyword>
<sequence length="385" mass="41629">MRTLDWHLIFMLLPKRRFTPAELARAIPDPPSASVVVAVLFNLLLVGGILGVFLPMNLPMAVVAFVVLHLSVILMGLWAVWRDPGCRAGRWAYYGLPAVQGLTFALTGALRDHAWHRVVSGDMMSGLIVGILLGLASMALWFTIVHRHQYVVMRLAELDERDRAIEMARQLGSAQIQPHFLFNTLASVQHWVATGDARAAGLLDALTGYLRATLPLFEHRQLRLADELEAVRRYLAVMQLRLGDERLQARFQIDPALDAVALPPGLLLTLVENAVEHGVQARLRDGEVLVATRRQPDGSLHIVVADNGPGLPAGLAAATAANEGELNVAFNPSPHLGLRNTRTRLAQAFGPLAQLRLGPAATGGCEARIELPASALPAGVSATPA</sequence>
<dbReference type="InterPro" id="IPR010559">
    <property type="entry name" value="Sig_transdc_His_kin_internal"/>
</dbReference>
<dbReference type="SUPFAM" id="SSF55874">
    <property type="entry name" value="ATPase domain of HSP90 chaperone/DNA topoisomerase II/histidine kinase"/>
    <property type="match status" value="1"/>
</dbReference>
<feature type="transmembrane region" description="Helical" evidence="1">
    <location>
        <begin position="60"/>
        <end position="81"/>
    </location>
</feature>
<dbReference type="EMBL" id="JBBUTI010000008">
    <property type="protein sequence ID" value="MEK8047368.1"/>
    <property type="molecule type" value="Genomic_DNA"/>
</dbReference>
<gene>
    <name evidence="4" type="ORF">AACH00_13485</name>
</gene>
<evidence type="ECO:0000256" key="1">
    <source>
        <dbReference type="SAM" id="Phobius"/>
    </source>
</evidence>
<name>A0ABU9C645_9BURK</name>
<dbReference type="RefSeq" id="WP_341399669.1">
    <property type="nucleotide sequence ID" value="NZ_JBBUTI010000008.1"/>
</dbReference>
<reference evidence="4 5" key="1">
    <citation type="submission" date="2024-04" db="EMBL/GenBank/DDBJ databases">
        <title>Novel species of the genus Ideonella isolated from streams.</title>
        <authorList>
            <person name="Lu H."/>
        </authorList>
    </citation>
    <scope>NUCLEOTIDE SEQUENCE [LARGE SCALE GENOMIC DNA]</scope>
    <source>
        <strain evidence="4 5">LYT19W</strain>
    </source>
</reference>
<keyword evidence="4" id="KW-0418">Kinase</keyword>
<feature type="domain" description="Signal transduction histidine kinase internal region" evidence="3">
    <location>
        <begin position="173"/>
        <end position="244"/>
    </location>
</feature>
<keyword evidence="5" id="KW-1185">Reference proteome</keyword>
<dbReference type="InterPro" id="IPR050640">
    <property type="entry name" value="Bact_2-comp_sensor_kinase"/>
</dbReference>
<comment type="caution">
    <text evidence="4">The sequence shown here is derived from an EMBL/GenBank/DDBJ whole genome shotgun (WGS) entry which is preliminary data.</text>
</comment>
<proteinExistence type="predicted"/>
<organism evidence="4 5">
    <name type="scientific">Ideonella margarita</name>
    <dbReference type="NCBI Taxonomy" id="2984191"/>
    <lineage>
        <taxon>Bacteria</taxon>
        <taxon>Pseudomonadati</taxon>
        <taxon>Pseudomonadota</taxon>
        <taxon>Betaproteobacteria</taxon>
        <taxon>Burkholderiales</taxon>
        <taxon>Sphaerotilaceae</taxon>
        <taxon>Ideonella</taxon>
    </lineage>
</organism>
<dbReference type="Pfam" id="PF02518">
    <property type="entry name" value="HATPase_c"/>
    <property type="match status" value="1"/>
</dbReference>
<feature type="domain" description="Histidine kinase/HSP90-like ATPase" evidence="2">
    <location>
        <begin position="267"/>
        <end position="373"/>
    </location>
</feature>
<evidence type="ECO:0000259" key="2">
    <source>
        <dbReference type="Pfam" id="PF02518"/>
    </source>
</evidence>
<feature type="transmembrane region" description="Helical" evidence="1">
    <location>
        <begin position="93"/>
        <end position="111"/>
    </location>
</feature>
<keyword evidence="1" id="KW-0812">Transmembrane</keyword>
<dbReference type="Pfam" id="PF06580">
    <property type="entry name" value="His_kinase"/>
    <property type="match status" value="1"/>
</dbReference>
<dbReference type="PANTHER" id="PTHR34220:SF9">
    <property type="entry name" value="SIGNAL TRANSDUCTION HISTIDINE KINASE INTERNAL REGION DOMAIN-CONTAINING PROTEIN"/>
    <property type="match status" value="1"/>
</dbReference>
<protein>
    <submittedName>
        <fullName evidence="4">Histidine kinase</fullName>
    </submittedName>
</protein>
<evidence type="ECO:0000313" key="4">
    <source>
        <dbReference type="EMBL" id="MEK8047368.1"/>
    </source>
</evidence>